<dbReference type="RefSeq" id="WP_044432902.1">
    <property type="nucleotide sequence ID" value="NZ_BJYZ01000019.1"/>
</dbReference>
<proteinExistence type="predicted"/>
<reference evidence="2 3" key="1">
    <citation type="submission" date="2019-07" db="EMBL/GenBank/DDBJ databases">
        <title>Whole genome shotgun sequence of Skermanella aerolata NBRC 106429.</title>
        <authorList>
            <person name="Hosoyama A."/>
            <person name="Uohara A."/>
            <person name="Ohji S."/>
            <person name="Ichikawa N."/>
        </authorList>
    </citation>
    <scope>NUCLEOTIDE SEQUENCE [LARGE SCALE GENOMIC DNA]</scope>
    <source>
        <strain evidence="2 3">NBRC 106429</strain>
    </source>
</reference>
<evidence type="ECO:0000313" key="2">
    <source>
        <dbReference type="EMBL" id="GEO40104.1"/>
    </source>
</evidence>
<dbReference type="AlphaFoldDB" id="A0A512DUF6"/>
<dbReference type="InterPro" id="IPR007138">
    <property type="entry name" value="ABM_dom"/>
</dbReference>
<sequence length="98" mass="10664">MITELALLRLLPGSAPAFERAFASVAPLLAGADGCLRYRLVPTLDDPDVYLLEVIWRDLAAHTQGFEPSDAHARFMAPLEPMLLSEPIVMHLPAGEPS</sequence>
<dbReference type="PROSITE" id="PS51725">
    <property type="entry name" value="ABM"/>
    <property type="match status" value="1"/>
</dbReference>
<accession>A0A512DUF6</accession>
<gene>
    <name evidence="2" type="ORF">SAE02_42520</name>
</gene>
<feature type="domain" description="ABM" evidence="1">
    <location>
        <begin position="2"/>
        <end position="92"/>
    </location>
</feature>
<dbReference type="Proteomes" id="UP000321523">
    <property type="component" value="Unassembled WGS sequence"/>
</dbReference>
<dbReference type="OrthoDB" id="9798157at2"/>
<comment type="caution">
    <text evidence="2">The sequence shown here is derived from an EMBL/GenBank/DDBJ whole genome shotgun (WGS) entry which is preliminary data.</text>
</comment>
<dbReference type="EMBL" id="BJYZ01000019">
    <property type="protein sequence ID" value="GEO40104.1"/>
    <property type="molecule type" value="Genomic_DNA"/>
</dbReference>
<name>A0A512DUF6_9PROT</name>
<protein>
    <recommendedName>
        <fullName evidence="1">ABM domain-containing protein</fullName>
    </recommendedName>
</protein>
<dbReference type="InterPro" id="IPR011008">
    <property type="entry name" value="Dimeric_a/b-barrel"/>
</dbReference>
<dbReference type="Pfam" id="PF03992">
    <property type="entry name" value="ABM"/>
    <property type="match status" value="1"/>
</dbReference>
<dbReference type="SUPFAM" id="SSF54909">
    <property type="entry name" value="Dimeric alpha+beta barrel"/>
    <property type="match status" value="1"/>
</dbReference>
<dbReference type="Gene3D" id="3.30.70.100">
    <property type="match status" value="1"/>
</dbReference>
<evidence type="ECO:0000259" key="1">
    <source>
        <dbReference type="PROSITE" id="PS51725"/>
    </source>
</evidence>
<evidence type="ECO:0000313" key="3">
    <source>
        <dbReference type="Proteomes" id="UP000321523"/>
    </source>
</evidence>
<keyword evidence="3" id="KW-1185">Reference proteome</keyword>
<organism evidence="2 3">
    <name type="scientific">Skermanella aerolata</name>
    <dbReference type="NCBI Taxonomy" id="393310"/>
    <lineage>
        <taxon>Bacteria</taxon>
        <taxon>Pseudomonadati</taxon>
        <taxon>Pseudomonadota</taxon>
        <taxon>Alphaproteobacteria</taxon>
        <taxon>Rhodospirillales</taxon>
        <taxon>Azospirillaceae</taxon>
        <taxon>Skermanella</taxon>
    </lineage>
</organism>